<dbReference type="SUPFAM" id="SSF48403">
    <property type="entry name" value="Ankyrin repeat"/>
    <property type="match status" value="1"/>
</dbReference>
<evidence type="ECO:0000256" key="7">
    <source>
        <dbReference type="ARBA" id="ARBA00023163"/>
    </source>
</evidence>
<feature type="region of interest" description="Disordered" evidence="10">
    <location>
        <begin position="1557"/>
        <end position="1634"/>
    </location>
</feature>
<dbReference type="SMART" id="SM00015">
    <property type="entry name" value="IQ"/>
    <property type="match status" value="4"/>
</dbReference>
<dbReference type="EnsemblMetazoa" id="XM_030987682">
    <property type="protein sequence ID" value="XP_030843542"/>
    <property type="gene ID" value="LOC105444860"/>
</dbReference>
<dbReference type="InterPro" id="IPR013783">
    <property type="entry name" value="Ig-like_fold"/>
</dbReference>
<feature type="region of interest" description="Disordered" evidence="10">
    <location>
        <begin position="345"/>
        <end position="397"/>
    </location>
</feature>
<evidence type="ECO:0000256" key="8">
    <source>
        <dbReference type="ARBA" id="ARBA00023242"/>
    </source>
</evidence>
<evidence type="ECO:0000313" key="13">
    <source>
        <dbReference type="Proteomes" id="UP000007110"/>
    </source>
</evidence>
<keyword evidence="4" id="KW-0805">Transcription regulation</keyword>
<evidence type="ECO:0000256" key="4">
    <source>
        <dbReference type="ARBA" id="ARBA00023015"/>
    </source>
</evidence>
<comment type="subcellular location">
    <subcellularLocation>
        <location evidence="1">Nucleus</location>
    </subcellularLocation>
</comment>
<reference evidence="12" key="2">
    <citation type="submission" date="2021-01" db="UniProtKB">
        <authorList>
            <consortium name="EnsemblMetazoa"/>
        </authorList>
    </citation>
    <scope>IDENTIFICATION</scope>
</reference>
<organism evidence="12 13">
    <name type="scientific">Strongylocentrotus purpuratus</name>
    <name type="common">Purple sea urchin</name>
    <dbReference type="NCBI Taxonomy" id="7668"/>
    <lineage>
        <taxon>Eukaryota</taxon>
        <taxon>Metazoa</taxon>
        <taxon>Echinodermata</taxon>
        <taxon>Eleutherozoa</taxon>
        <taxon>Echinozoa</taxon>
        <taxon>Echinoidea</taxon>
        <taxon>Euechinoidea</taxon>
        <taxon>Echinacea</taxon>
        <taxon>Camarodonta</taxon>
        <taxon>Echinidea</taxon>
        <taxon>Strongylocentrotidae</taxon>
        <taxon>Strongylocentrotus</taxon>
    </lineage>
</organism>
<evidence type="ECO:0000313" key="12">
    <source>
        <dbReference type="EnsemblMetazoa" id="XP_030843542"/>
    </source>
</evidence>
<feature type="region of interest" description="Disordered" evidence="10">
    <location>
        <begin position="1132"/>
        <end position="1152"/>
    </location>
</feature>
<evidence type="ECO:0000256" key="9">
    <source>
        <dbReference type="ARBA" id="ARBA00029480"/>
    </source>
</evidence>
<feature type="compositionally biased region" description="Polar residues" evidence="10">
    <location>
        <begin position="388"/>
        <end position="397"/>
    </location>
</feature>
<dbReference type="InterPro" id="IPR036770">
    <property type="entry name" value="Ankyrin_rpt-contain_sf"/>
</dbReference>
<dbReference type="OMA" id="VQLYSNP"/>
<feature type="compositionally biased region" description="Polar residues" evidence="10">
    <location>
        <begin position="1344"/>
        <end position="1375"/>
    </location>
</feature>
<feature type="compositionally biased region" description="Polar residues" evidence="10">
    <location>
        <begin position="1323"/>
        <end position="1335"/>
    </location>
</feature>
<comment type="subunit">
    <text evidence="9">May interact with calmodulin.</text>
</comment>
<dbReference type="SUPFAM" id="SSF81296">
    <property type="entry name" value="E set domains"/>
    <property type="match status" value="1"/>
</dbReference>
<feature type="compositionally biased region" description="Polar residues" evidence="10">
    <location>
        <begin position="453"/>
        <end position="475"/>
    </location>
</feature>
<evidence type="ECO:0000256" key="3">
    <source>
        <dbReference type="ARBA" id="ARBA00022737"/>
    </source>
</evidence>
<dbReference type="PROSITE" id="PS50096">
    <property type="entry name" value="IQ"/>
    <property type="match status" value="2"/>
</dbReference>
<keyword evidence="7" id="KW-0804">Transcription</keyword>
<dbReference type="GO" id="GO:0003712">
    <property type="term" value="F:transcription coregulator activity"/>
    <property type="evidence" value="ECO:0000318"/>
    <property type="project" value="GO_Central"/>
</dbReference>
<comment type="similarity">
    <text evidence="2">Belongs to the CAMTA family.</text>
</comment>
<feature type="compositionally biased region" description="Basic and acidic residues" evidence="10">
    <location>
        <begin position="979"/>
        <end position="996"/>
    </location>
</feature>
<sequence length="1823" mass="200613">MMALTGDEDIPQKKVVLPKALHDLEKVGDLPKKQERWNTNEEIAFWLTRFDKHYQWLASTVKIRAESGSMFLYNRKKVKYRNDGYLWKKRKDCKTTREDHMKLKIKGVDCLYGNYVHSAIIPTFHRRCYWLLQNPDIILVHYLNVPVTEDRKLTLESLTNGSLIDLPQHDGTNWSTEDLIKQITPMLHGYQIQLNGSQELTPSASAEVIAQYLLHGHRQNNSDSRNCSCLDCTTLRIMAQVPPSPASSCSSHTASVASTSQGSIHHSDNNIKSCSNQNTLSNAISNKVKMDDSGNINLLIVVANQNNAGNNKLQVKSIAPVDSSQNISEVLKGLGNVQCVTDVSTNGWGPSEGNVDSSRIGMNGVNGQLQNHSGMSSPMTPRGHVESPSGSQGTVPLAAHQSQCYDLHSSHFHQNTNSMNHIPSGIHQGTGPQISLQQTLQEQQRHSGGQPFRQGSLNPAGQGTQNSLPQASHQGRSILRSPQLIVSSPQLIPNQEAHQVPQLLSTGTQQCNPFNLSRETMESIRLGNQIKSTSHSPATSAHSVHTVQEPGTFKMPGFSLPAENRPIGSPQLILQQVPSNSSTKPPQFILKASESKAGEIPKFILKPAEGTVAMTAQGLASPQFILKAVSSGDSGNPHLVLASPQTPNNATIHAKESYLNNLVSQSESNPSLLQMVADANIAAAETRNSFDGRSNLPSEFPSNSQQSDVTWVGQIENDSQTSQGNSNTHSGQLKITGQESQELRELVNGDPKLKTLENRFKDHRSDLVMLPERVQEHYLHRQTDARTNNEEKTPQDFGTGGSHQGSTSNASQPEMQGTSNDKADPTHLSQKGQVHQSRSPSRVDMTYQHSVNSSNIYCQNEHSEFPTLSEFNAMDQDGNFSPNDQNSVLSDLLSASGSFHNSMGLAESGHDFTKSGSATSDLGSLPSPSNIELDFDTFELMESPLPELGAALLASSSPNPSLGDFDHGANQEQPVPQHNSHDARPRDAGDEDHSGEHLCEITDFSPDWSYTEGGVKILVTGPWHSTQDVYSCIFDQTNVAAALVQTGVLRCYSPAHEAGKCALHVTCNGVLISKPLMFEYRARTNQYVAGSHDWLSLDGKSNPHTPFICLCITENRFKMAILERLEQMEQRLGTKGNQGRSQPPGSTQSGSFEDRVFGICQDLMRQRPPTSVPQIQTVTRPDHGMTLLHLAAALGFSRLISTLFLWRRDHNSIAAELELDPMNMDNASCTPLMWACALGHMESALLLYRWRPHCLKMSDSLGRLPLDVAKSRGHTSLADSLVQLGQEESHLWSPLDASPSPKSDPIQIPQSGRNVLPAFMVSSPATNTPSSSLSDDSAPIFEAQSPSSGCLSNLSGSPVSQGLVTPNMGASPQMSPRLQDLPGTSSGSLGNMLNVQQGFLRRDSGVSVKSTSPHHHHGQSHAHHLSSSPQFPAGGIPMPIPPPISQATLKAFLSGSQILGNLDPAELMGLHPLGDREHADQKEMWESFVKELQVAAQQQEDQGDGVGEDEQRCDSPMQTDDYMPLLMPRSAAGNKEQYLSLAEHILDALPDRIKLEGSREGSRGSVAGSQVESEGPHVQVDQESLHDSISSIASPFSSPGGVEDALYRPSIDSSPASSYSGAESSCRASSSPSNISFDEDFPPADWSEFLQGSGHALQWAFSILTLSDEEQRQLYKAAIVIQNAFRQYKGRQQQKQQELEAAVIIQSYYRRYKEYFHYKSMSEAARVIQNKFRSFQSYRQFQRSRKAAIIIQNSYRTYRAQEQFRKSRDAAILIQQRFRDKRKARMKREQEAARKIQRFLRRYHNRVISQKKRQGNRMKQGTT</sequence>
<dbReference type="PANTHER" id="PTHR23335">
    <property type="entry name" value="CALMODULIN-BINDING TRANSCRIPTION ACTIVATOR CAMTA"/>
    <property type="match status" value="1"/>
</dbReference>
<feature type="compositionally biased region" description="Low complexity" evidence="10">
    <location>
        <begin position="951"/>
        <end position="963"/>
    </location>
</feature>
<dbReference type="InterPro" id="IPR000048">
    <property type="entry name" value="IQ_motif_EF-hand-BS"/>
</dbReference>
<feature type="compositionally biased region" description="Basic residues" evidence="10">
    <location>
        <begin position="1412"/>
        <end position="1424"/>
    </location>
</feature>
<dbReference type="InterPro" id="IPR002909">
    <property type="entry name" value="IPT_dom"/>
</dbReference>
<dbReference type="PANTHER" id="PTHR23335:SF1">
    <property type="entry name" value="CALMODULIN-BINDING TRANSCRIPTION ACTIVATOR, ISOFORM F"/>
    <property type="match status" value="1"/>
</dbReference>
<dbReference type="FunFam" id="2.60.40.10:FF:000089">
    <property type="entry name" value="calmodulin-binding transcription activator 2 isoform X1"/>
    <property type="match status" value="1"/>
</dbReference>
<feature type="region of interest" description="Disordered" evidence="10">
    <location>
        <begin position="688"/>
        <end position="707"/>
    </location>
</feature>
<dbReference type="GO" id="GO:0006357">
    <property type="term" value="P:regulation of transcription by RNA polymerase II"/>
    <property type="evidence" value="ECO:0000318"/>
    <property type="project" value="GO_Central"/>
</dbReference>
<dbReference type="InterPro" id="IPR005559">
    <property type="entry name" value="CG-1_dom"/>
</dbReference>
<keyword evidence="13" id="KW-1185">Reference proteome</keyword>
<dbReference type="SUPFAM" id="SSF52540">
    <property type="entry name" value="P-loop containing nucleoside triphosphate hydrolases"/>
    <property type="match status" value="1"/>
</dbReference>
<feature type="region of interest" description="Disordered" evidence="10">
    <location>
        <begin position="718"/>
        <end position="739"/>
    </location>
</feature>
<keyword evidence="8" id="KW-0539">Nucleus</keyword>
<feature type="compositionally biased region" description="Polar residues" evidence="10">
    <location>
        <begin position="1135"/>
        <end position="1151"/>
    </location>
</feature>
<name>A0A7M7P0X1_STRPU</name>
<dbReference type="OrthoDB" id="407555at2759"/>
<feature type="region of interest" description="Disordered" evidence="10">
    <location>
        <begin position="411"/>
        <end position="476"/>
    </location>
</feature>
<dbReference type="Pfam" id="PF03859">
    <property type="entry name" value="CG-1"/>
    <property type="match status" value="1"/>
</dbReference>
<keyword evidence="3" id="KW-0677">Repeat</keyword>
<evidence type="ECO:0000256" key="2">
    <source>
        <dbReference type="ARBA" id="ARBA00008267"/>
    </source>
</evidence>
<protein>
    <recommendedName>
        <fullName evidence="11">CG-1 domain-containing protein</fullName>
    </recommendedName>
</protein>
<feature type="region of interest" description="Disordered" evidence="10">
    <location>
        <begin position="951"/>
        <end position="996"/>
    </location>
</feature>
<feature type="compositionally biased region" description="Polar residues" evidence="10">
    <location>
        <begin position="827"/>
        <end position="840"/>
    </location>
</feature>
<feature type="domain" description="CG-1" evidence="11">
    <location>
        <begin position="26"/>
        <end position="151"/>
    </location>
</feature>
<dbReference type="RefSeq" id="XP_030843542.1">
    <property type="nucleotide sequence ID" value="XM_030987682.1"/>
</dbReference>
<dbReference type="InParanoid" id="A0A7M7P0X1"/>
<evidence type="ECO:0000256" key="5">
    <source>
        <dbReference type="ARBA" id="ARBA00023043"/>
    </source>
</evidence>
<feature type="region of interest" description="Disordered" evidence="10">
    <location>
        <begin position="767"/>
        <end position="843"/>
    </location>
</feature>
<evidence type="ECO:0000259" key="11">
    <source>
        <dbReference type="PROSITE" id="PS51437"/>
    </source>
</evidence>
<feature type="compositionally biased region" description="Polar residues" evidence="10">
    <location>
        <begin position="804"/>
        <end position="820"/>
    </location>
</feature>
<feature type="region of interest" description="Disordered" evidence="10">
    <location>
        <begin position="1290"/>
        <end position="1375"/>
    </location>
</feature>
<evidence type="ECO:0000256" key="1">
    <source>
        <dbReference type="ARBA" id="ARBA00004123"/>
    </source>
</evidence>
<dbReference type="KEGG" id="spu:105444860"/>
<keyword evidence="6" id="KW-0010">Activator</keyword>
<dbReference type="CDD" id="cd23767">
    <property type="entry name" value="IQCD"/>
    <property type="match status" value="2"/>
</dbReference>
<keyword evidence="5" id="KW-0040">ANK repeat</keyword>
<feature type="compositionally biased region" description="Polar residues" evidence="10">
    <location>
        <begin position="412"/>
        <end position="421"/>
    </location>
</feature>
<dbReference type="GO" id="GO:0003690">
    <property type="term" value="F:double-stranded DNA binding"/>
    <property type="evidence" value="ECO:0000318"/>
    <property type="project" value="GO_Central"/>
</dbReference>
<feature type="compositionally biased region" description="Polar residues" evidence="10">
    <location>
        <begin position="365"/>
        <end position="379"/>
    </location>
</feature>
<dbReference type="Pfam" id="PF01833">
    <property type="entry name" value="TIG"/>
    <property type="match status" value="1"/>
</dbReference>
<dbReference type="InterPro" id="IPR027417">
    <property type="entry name" value="P-loop_NTPase"/>
</dbReference>
<feature type="compositionally biased region" description="Basic and acidic residues" evidence="10">
    <location>
        <begin position="773"/>
        <end position="794"/>
    </location>
</feature>
<dbReference type="InterPro" id="IPR014756">
    <property type="entry name" value="Ig_E-set"/>
</dbReference>
<feature type="compositionally biased region" description="Low complexity" evidence="10">
    <location>
        <begin position="433"/>
        <end position="442"/>
    </location>
</feature>
<feature type="compositionally biased region" description="Low complexity" evidence="10">
    <location>
        <begin position="1609"/>
        <end position="1634"/>
    </location>
</feature>
<dbReference type="SMART" id="SM01076">
    <property type="entry name" value="CG-1"/>
    <property type="match status" value="1"/>
</dbReference>
<dbReference type="Pfam" id="PF00612">
    <property type="entry name" value="IQ"/>
    <property type="match status" value="2"/>
</dbReference>
<dbReference type="GO" id="GO:0005634">
    <property type="term" value="C:nucleus"/>
    <property type="evidence" value="ECO:0000318"/>
    <property type="project" value="GO_Central"/>
</dbReference>
<reference evidence="13" key="1">
    <citation type="submission" date="2015-02" db="EMBL/GenBank/DDBJ databases">
        <title>Genome sequencing for Strongylocentrotus purpuratus.</title>
        <authorList>
            <person name="Murali S."/>
            <person name="Liu Y."/>
            <person name="Vee V."/>
            <person name="English A."/>
            <person name="Wang M."/>
            <person name="Skinner E."/>
            <person name="Han Y."/>
            <person name="Muzny D.M."/>
            <person name="Worley K.C."/>
            <person name="Gibbs R.A."/>
        </authorList>
    </citation>
    <scope>NUCLEOTIDE SEQUENCE</scope>
</reference>
<accession>A0A7M7P0X1</accession>
<proteinExistence type="inferred from homology"/>
<dbReference type="Gene3D" id="1.20.5.190">
    <property type="match status" value="2"/>
</dbReference>
<dbReference type="PROSITE" id="PS51437">
    <property type="entry name" value="CG_1"/>
    <property type="match status" value="1"/>
</dbReference>
<feature type="region of interest" description="Disordered" evidence="10">
    <location>
        <begin position="1497"/>
        <end position="1517"/>
    </location>
</feature>
<feature type="region of interest" description="Disordered" evidence="10">
    <location>
        <begin position="1404"/>
        <end position="1436"/>
    </location>
</feature>
<dbReference type="GeneID" id="105444860"/>
<dbReference type="Gene3D" id="1.25.40.20">
    <property type="entry name" value="Ankyrin repeat-containing domain"/>
    <property type="match status" value="1"/>
</dbReference>
<dbReference type="Proteomes" id="UP000007110">
    <property type="component" value="Unassembled WGS sequence"/>
</dbReference>
<evidence type="ECO:0000256" key="6">
    <source>
        <dbReference type="ARBA" id="ARBA00023159"/>
    </source>
</evidence>
<evidence type="ECO:0000256" key="10">
    <source>
        <dbReference type="SAM" id="MobiDB-lite"/>
    </source>
</evidence>
<dbReference type="Gene3D" id="2.60.40.10">
    <property type="entry name" value="Immunoglobulins"/>
    <property type="match status" value="1"/>
</dbReference>
<feature type="compositionally biased region" description="Low complexity" evidence="10">
    <location>
        <begin position="1588"/>
        <end position="1599"/>
    </location>
</feature>